<keyword evidence="4 5" id="KW-0472">Membrane</keyword>
<keyword evidence="6" id="KW-0489">Methyltransferase</keyword>
<dbReference type="GO" id="GO:0012505">
    <property type="term" value="C:endomembrane system"/>
    <property type="evidence" value="ECO:0007669"/>
    <property type="project" value="UniProtKB-SubCell"/>
</dbReference>
<evidence type="ECO:0000256" key="1">
    <source>
        <dbReference type="ARBA" id="ARBA00004127"/>
    </source>
</evidence>
<reference evidence="6 7" key="1">
    <citation type="submission" date="2019-11" db="EMBL/GenBank/DDBJ databases">
        <title>Whole-genome sequence of the anaerobic purple sulfur bacterium Allochromatium palmeri DSM 15591.</title>
        <authorList>
            <person name="Kyndt J.A."/>
            <person name="Meyer T.E."/>
        </authorList>
    </citation>
    <scope>NUCLEOTIDE SEQUENCE [LARGE SCALE GENOMIC DNA]</scope>
    <source>
        <strain evidence="6 7">DSM 15591</strain>
    </source>
</reference>
<dbReference type="EMBL" id="WNKT01000003">
    <property type="protein sequence ID" value="MTW19984.1"/>
    <property type="molecule type" value="Genomic_DNA"/>
</dbReference>
<sequence length="163" mass="18566">MSLLQAFKGHRGEYLVALQFVLMFAFILAPNWNPLATAGVLAALEPVRWIALGGAGLVALVFGAFGSIHIRDYLTPLPYPVDHSQLVKHGVYAWVRHPLYSSQLFAALGWTLYTLSLTHLLILAIGFVFFDYKARKEEAWLTERHPEYADYAREVRKFVPWIY</sequence>
<dbReference type="GO" id="GO:0008168">
    <property type="term" value="F:methyltransferase activity"/>
    <property type="evidence" value="ECO:0007669"/>
    <property type="project" value="UniProtKB-KW"/>
</dbReference>
<evidence type="ECO:0000313" key="7">
    <source>
        <dbReference type="Proteomes" id="UP000434044"/>
    </source>
</evidence>
<comment type="caution">
    <text evidence="6">The sequence shown here is derived from an EMBL/GenBank/DDBJ whole genome shotgun (WGS) entry which is preliminary data.</text>
</comment>
<keyword evidence="7" id="KW-1185">Reference proteome</keyword>
<organism evidence="6 7">
    <name type="scientific">Allochromatium palmeri</name>
    <dbReference type="NCBI Taxonomy" id="231048"/>
    <lineage>
        <taxon>Bacteria</taxon>
        <taxon>Pseudomonadati</taxon>
        <taxon>Pseudomonadota</taxon>
        <taxon>Gammaproteobacteria</taxon>
        <taxon>Chromatiales</taxon>
        <taxon>Chromatiaceae</taxon>
        <taxon>Allochromatium</taxon>
    </lineage>
</organism>
<dbReference type="PANTHER" id="PTHR12714">
    <property type="entry name" value="PROTEIN-S ISOPRENYLCYSTEINE O-METHYLTRANSFERASE"/>
    <property type="match status" value="1"/>
</dbReference>
<keyword evidence="6" id="KW-0808">Transferase</keyword>
<evidence type="ECO:0000256" key="5">
    <source>
        <dbReference type="SAM" id="Phobius"/>
    </source>
</evidence>
<gene>
    <name evidence="6" type="ORF">GJ668_02615</name>
</gene>
<feature type="transmembrane region" description="Helical" evidence="5">
    <location>
        <begin position="49"/>
        <end position="70"/>
    </location>
</feature>
<dbReference type="PANTHER" id="PTHR12714:SF24">
    <property type="entry name" value="SLR1182 PROTEIN"/>
    <property type="match status" value="1"/>
</dbReference>
<proteinExistence type="predicted"/>
<comment type="subcellular location">
    <subcellularLocation>
        <location evidence="1">Endomembrane system</location>
        <topology evidence="1">Multi-pass membrane protein</topology>
    </subcellularLocation>
</comment>
<protein>
    <submittedName>
        <fullName evidence="6">Isoprenylcysteine carboxylmethyltransferase family protein</fullName>
    </submittedName>
</protein>
<evidence type="ECO:0000256" key="3">
    <source>
        <dbReference type="ARBA" id="ARBA00022989"/>
    </source>
</evidence>
<dbReference type="GO" id="GO:0032259">
    <property type="term" value="P:methylation"/>
    <property type="evidence" value="ECO:0007669"/>
    <property type="project" value="UniProtKB-KW"/>
</dbReference>
<dbReference type="Proteomes" id="UP000434044">
    <property type="component" value="Unassembled WGS sequence"/>
</dbReference>
<evidence type="ECO:0000256" key="4">
    <source>
        <dbReference type="ARBA" id="ARBA00023136"/>
    </source>
</evidence>
<keyword evidence="3 5" id="KW-1133">Transmembrane helix</keyword>
<dbReference type="Pfam" id="PF04191">
    <property type="entry name" value="PEMT"/>
    <property type="match status" value="1"/>
</dbReference>
<dbReference type="Gene3D" id="1.20.120.1630">
    <property type="match status" value="1"/>
</dbReference>
<accession>A0A6N8ECA2</accession>
<feature type="transmembrane region" description="Helical" evidence="5">
    <location>
        <begin position="104"/>
        <end position="130"/>
    </location>
</feature>
<evidence type="ECO:0000256" key="2">
    <source>
        <dbReference type="ARBA" id="ARBA00022692"/>
    </source>
</evidence>
<dbReference type="OrthoDB" id="9789029at2"/>
<dbReference type="InterPro" id="IPR007318">
    <property type="entry name" value="Phopholipid_MeTrfase"/>
</dbReference>
<dbReference type="RefSeq" id="WP_155448556.1">
    <property type="nucleotide sequence ID" value="NZ_WNKT01000003.1"/>
</dbReference>
<evidence type="ECO:0000313" key="6">
    <source>
        <dbReference type="EMBL" id="MTW19984.1"/>
    </source>
</evidence>
<keyword evidence="2 5" id="KW-0812">Transmembrane</keyword>
<dbReference type="AlphaFoldDB" id="A0A6N8ECA2"/>
<name>A0A6N8ECA2_9GAMM</name>